<dbReference type="PROSITE" id="PS51585">
    <property type="entry name" value="SAM_MT_TPMT"/>
    <property type="match status" value="1"/>
</dbReference>
<evidence type="ECO:0000313" key="4">
    <source>
        <dbReference type="EMBL" id="CAI9084528.1"/>
    </source>
</evidence>
<accession>A0ABM9IA69</accession>
<dbReference type="CDD" id="cd02440">
    <property type="entry name" value="AdoMet_MTases"/>
    <property type="match status" value="1"/>
</dbReference>
<dbReference type="EMBL" id="OX458932">
    <property type="protein sequence ID" value="CAI9084528.1"/>
    <property type="molecule type" value="Genomic_DNA"/>
</dbReference>
<name>A0ABM9IA69_9BACT</name>
<dbReference type="RefSeq" id="WP_009058046.1">
    <property type="nucleotide sequence ID" value="NZ_JAHXRZ010000003.1"/>
</dbReference>
<dbReference type="Pfam" id="PF05724">
    <property type="entry name" value="TPMT"/>
    <property type="match status" value="1"/>
</dbReference>
<protein>
    <submittedName>
        <fullName evidence="4">SAM-dependent methyltransferase</fullName>
    </submittedName>
</protein>
<keyword evidence="1 4" id="KW-0489">Methyltransferase</keyword>
<evidence type="ECO:0000256" key="3">
    <source>
        <dbReference type="ARBA" id="ARBA00022691"/>
    </source>
</evidence>
<dbReference type="Proteomes" id="UP001161497">
    <property type="component" value="Chromosome"/>
</dbReference>
<reference evidence="4" key="1">
    <citation type="submission" date="2023-03" db="EMBL/GenBank/DDBJ databases">
        <authorList>
            <person name="Cremers G."/>
            <person name="Picone N."/>
        </authorList>
    </citation>
    <scope>NUCLEOTIDE SEQUENCE</scope>
    <source>
        <strain evidence="4">Sample_alias</strain>
    </source>
</reference>
<dbReference type="PANTHER" id="PTHR10259">
    <property type="entry name" value="THIOPURINE S-METHYLTRANSFERASE"/>
    <property type="match status" value="1"/>
</dbReference>
<organism evidence="4 5">
    <name type="scientific">Candidatus Methylacidiphilum fumarolicum</name>
    <dbReference type="NCBI Taxonomy" id="591154"/>
    <lineage>
        <taxon>Bacteria</taxon>
        <taxon>Pseudomonadati</taxon>
        <taxon>Verrucomicrobiota</taxon>
        <taxon>Methylacidiphilae</taxon>
        <taxon>Methylacidiphilales</taxon>
        <taxon>Methylacidiphilaceae</taxon>
        <taxon>Methylacidiphilum (ex Ratnadevi et al. 2023)</taxon>
    </lineage>
</organism>
<gene>
    <name evidence="4" type="primary">smtA</name>
    <name evidence="4" type="ORF">MFUM_0121</name>
</gene>
<evidence type="ECO:0000256" key="2">
    <source>
        <dbReference type="ARBA" id="ARBA00022679"/>
    </source>
</evidence>
<dbReference type="Gene3D" id="3.40.50.150">
    <property type="entry name" value="Vaccinia Virus protein VP39"/>
    <property type="match status" value="1"/>
</dbReference>
<keyword evidence="5" id="KW-1185">Reference proteome</keyword>
<evidence type="ECO:0000313" key="5">
    <source>
        <dbReference type="Proteomes" id="UP001161497"/>
    </source>
</evidence>
<dbReference type="GO" id="GO:0032259">
    <property type="term" value="P:methylation"/>
    <property type="evidence" value="ECO:0007669"/>
    <property type="project" value="UniProtKB-KW"/>
</dbReference>
<dbReference type="GO" id="GO:0008168">
    <property type="term" value="F:methyltransferase activity"/>
    <property type="evidence" value="ECO:0007669"/>
    <property type="project" value="UniProtKB-KW"/>
</dbReference>
<evidence type="ECO:0000256" key="1">
    <source>
        <dbReference type="ARBA" id="ARBA00022603"/>
    </source>
</evidence>
<keyword evidence="3" id="KW-0949">S-adenosyl-L-methionine</keyword>
<sequence>MIDKTLIIQFIRPVDPNSTTPPLDDYSYWESKYQSGQAGWDRGAPSPALVEVLQRFPTPKRVLVPGCGTGHDVHYLASLKIEAVGIDFAPSAIETARKKAQSPLENYLLADIFSLPQQFHESFDLIWEHTCFCAIPPIKRPHYVQSMYSMLRPDGLFLGIFFLDTESSTEPPPYCFTLNEIDRHFDPYFQLEAEWLPSAYYPGREGEEIVRLYKKLS</sequence>
<dbReference type="InterPro" id="IPR029063">
    <property type="entry name" value="SAM-dependent_MTases_sf"/>
</dbReference>
<dbReference type="SUPFAM" id="SSF53335">
    <property type="entry name" value="S-adenosyl-L-methionine-dependent methyltransferases"/>
    <property type="match status" value="1"/>
</dbReference>
<keyword evidence="2" id="KW-0808">Transferase</keyword>
<dbReference type="PANTHER" id="PTHR10259:SF11">
    <property type="entry name" value="THIOPURINE S-METHYLTRANSFERASE"/>
    <property type="match status" value="1"/>
</dbReference>
<proteinExistence type="predicted"/>
<dbReference type="InterPro" id="IPR008854">
    <property type="entry name" value="TPMT"/>
</dbReference>